<dbReference type="STRING" id="229920.ADM99_14860"/>
<feature type="transmembrane region" description="Helical" evidence="1">
    <location>
        <begin position="12"/>
        <end position="30"/>
    </location>
</feature>
<evidence type="ECO:0000256" key="1">
    <source>
        <dbReference type="SAM" id="Phobius"/>
    </source>
</evidence>
<dbReference type="RefSeq" id="WP_062422309.1">
    <property type="nucleotide sequence ID" value="NZ_LGCK01000014.1"/>
</dbReference>
<feature type="transmembrane region" description="Helical" evidence="1">
    <location>
        <begin position="42"/>
        <end position="59"/>
    </location>
</feature>
<accession>A0A0N8GKR4</accession>
<dbReference type="Pfam" id="PF17248">
    <property type="entry name" value="DUF5317"/>
    <property type="match status" value="1"/>
</dbReference>
<dbReference type="EMBL" id="LGCK01000014">
    <property type="protein sequence ID" value="KPL70426.1"/>
    <property type="molecule type" value="Genomic_DNA"/>
</dbReference>
<feature type="transmembrane region" description="Helical" evidence="1">
    <location>
        <begin position="98"/>
        <end position="118"/>
    </location>
</feature>
<dbReference type="AlphaFoldDB" id="A0A0N8GKR4"/>
<keyword evidence="3" id="KW-1185">Reference proteome</keyword>
<reference evidence="2 3" key="1">
    <citation type="submission" date="2015-07" db="EMBL/GenBank/DDBJ databases">
        <title>Genome sequence of Leptolinea tardivitalis DSM 16556.</title>
        <authorList>
            <person name="Hemp J."/>
            <person name="Ward L.M."/>
            <person name="Pace L.A."/>
            <person name="Fischer W.W."/>
        </authorList>
    </citation>
    <scope>NUCLEOTIDE SEQUENCE [LARGE SCALE GENOMIC DNA]</scope>
    <source>
        <strain evidence="2 3">YMTK-2</strain>
    </source>
</reference>
<organism evidence="2 3">
    <name type="scientific">Leptolinea tardivitalis</name>
    <dbReference type="NCBI Taxonomy" id="229920"/>
    <lineage>
        <taxon>Bacteria</taxon>
        <taxon>Bacillati</taxon>
        <taxon>Chloroflexota</taxon>
        <taxon>Anaerolineae</taxon>
        <taxon>Anaerolineales</taxon>
        <taxon>Anaerolineaceae</taxon>
        <taxon>Leptolinea</taxon>
    </lineage>
</organism>
<gene>
    <name evidence="2" type="ORF">ADM99_14860</name>
</gene>
<feature type="transmembrane region" description="Helical" evidence="1">
    <location>
        <begin position="71"/>
        <end position="91"/>
    </location>
</feature>
<dbReference type="InterPro" id="IPR035168">
    <property type="entry name" value="DUF5317"/>
</dbReference>
<keyword evidence="1" id="KW-0812">Transmembrane</keyword>
<keyword evidence="1" id="KW-0472">Membrane</keyword>
<evidence type="ECO:0000313" key="3">
    <source>
        <dbReference type="Proteomes" id="UP000050430"/>
    </source>
</evidence>
<evidence type="ECO:0000313" key="2">
    <source>
        <dbReference type="EMBL" id="KPL70426.1"/>
    </source>
</evidence>
<comment type="caution">
    <text evidence="2">The sequence shown here is derived from an EMBL/GenBank/DDBJ whole genome shotgun (WGS) entry which is preliminary data.</text>
</comment>
<feature type="transmembrane region" description="Helical" evidence="1">
    <location>
        <begin position="173"/>
        <end position="193"/>
    </location>
</feature>
<protein>
    <recommendedName>
        <fullName evidence="4">DUF5317 domain-containing protein</fullName>
    </recommendedName>
</protein>
<dbReference type="Proteomes" id="UP000050430">
    <property type="component" value="Unassembled WGS sequence"/>
</dbReference>
<keyword evidence="1" id="KW-1133">Transmembrane helix</keyword>
<name>A0A0N8GKR4_9CHLR</name>
<proteinExistence type="predicted"/>
<evidence type="ECO:0008006" key="4">
    <source>
        <dbReference type="Google" id="ProtNLM"/>
    </source>
</evidence>
<sequence>MESNRSDLLHMILLFAVILGLAATLLRARLTHRTLKISSLKWEWLVILSVIPQILAFYVPSTGKYLPESILPVLQILSMFGLLVFGVINFLTPGFKALSLGLACNFLVILSNGGWMPISVETLKHMMPAHPEEYWTIGERLGLTKDRILLPAETHFVWLSDRFTLPPGLPQNIAFSLGDIFISIGAFFLLWSLSRKEDEKEKT</sequence>